<dbReference type="PANTHER" id="PTHR30629">
    <property type="entry name" value="PROPHAGE INTEGRASE"/>
    <property type="match status" value="1"/>
</dbReference>
<dbReference type="InterPro" id="IPR025166">
    <property type="entry name" value="Integrase_DNA_bind_dom"/>
</dbReference>
<organism evidence="7 8">
    <name type="scientific">Zoogloea oryzae</name>
    <dbReference type="NCBI Taxonomy" id="310767"/>
    <lineage>
        <taxon>Bacteria</taxon>
        <taxon>Pseudomonadati</taxon>
        <taxon>Pseudomonadota</taxon>
        <taxon>Betaproteobacteria</taxon>
        <taxon>Rhodocyclales</taxon>
        <taxon>Zoogloeaceae</taxon>
        <taxon>Zoogloea</taxon>
    </lineage>
</organism>
<proteinExistence type="inferred from homology"/>
<dbReference type="Pfam" id="PF13356">
    <property type="entry name" value="Arm-DNA-bind_3"/>
    <property type="match status" value="1"/>
</dbReference>
<dbReference type="Gene3D" id="1.10.150.130">
    <property type="match status" value="1"/>
</dbReference>
<dbReference type="InterPro" id="IPR038488">
    <property type="entry name" value="Integrase_DNA-bd_sf"/>
</dbReference>
<dbReference type="RefSeq" id="WP_284186934.1">
    <property type="nucleotide sequence ID" value="NZ_BSPX01000009.1"/>
</dbReference>
<dbReference type="EMBL" id="BSPX01000009">
    <property type="protein sequence ID" value="GLT21494.1"/>
    <property type="molecule type" value="Genomic_DNA"/>
</dbReference>
<comment type="similarity">
    <text evidence="1">Belongs to the 'phage' integrase family.</text>
</comment>
<dbReference type="PANTHER" id="PTHR30629:SF2">
    <property type="entry name" value="PROPHAGE INTEGRASE INTS-RELATED"/>
    <property type="match status" value="1"/>
</dbReference>
<evidence type="ECO:0000259" key="6">
    <source>
        <dbReference type="PROSITE" id="PS51898"/>
    </source>
</evidence>
<sequence>MKVFLLPRPIPIEPANDSSAALEGAKTTRRKARQPPCQDVTPIAQAFGYDSPSLTPARPRRPKERATPGVPGLKQVESLTNPRDWNWVFRYTNPETGKRASISYGTSVEVSFMEAVARAQRDRESVRRGRNPAAAKMTLNVFVETVVTPWAQENLRSWKDLVSRYVLYFAEPLGALQVGEISAFEVEQVLAELRKPGKSLRRKLLKTATINRGAMSMRTVFRLAKQHGLIDHNPLDGWQQLRENPPPPMALTVEEVHRLRIRLQSESERFRLLIELLLETALRIGEALNARFSDVDAKHRLLHLRETKGGGDEIVPLTSRALQITERLRELSHNDLLFPATRGDGPMSAPRKVLKRVFADVGIDPSACFHTLRKSTASIAASSGVDVVSISRLLRHRSIRTTERHYLATHHSSLHRAVNVVSDLIRSPEPKRPDQGARLSPSVPCIEITHERRLVAA</sequence>
<evidence type="ECO:0000313" key="8">
    <source>
        <dbReference type="Proteomes" id="UP001157167"/>
    </source>
</evidence>
<dbReference type="Pfam" id="PF00589">
    <property type="entry name" value="Phage_integrase"/>
    <property type="match status" value="1"/>
</dbReference>
<dbReference type="SUPFAM" id="SSF56349">
    <property type="entry name" value="DNA breaking-rejoining enzymes"/>
    <property type="match status" value="1"/>
</dbReference>
<keyword evidence="2" id="KW-0229">DNA integration</keyword>
<dbReference type="PROSITE" id="PS51898">
    <property type="entry name" value="TYR_RECOMBINASE"/>
    <property type="match status" value="1"/>
</dbReference>
<accession>A0ABQ6F8A8</accession>
<gene>
    <name evidence="7" type="ORF">GCM10007933_09460</name>
</gene>
<dbReference type="InterPro" id="IPR013762">
    <property type="entry name" value="Integrase-like_cat_sf"/>
</dbReference>
<evidence type="ECO:0000256" key="5">
    <source>
        <dbReference type="SAM" id="MobiDB-lite"/>
    </source>
</evidence>
<dbReference type="CDD" id="cd00796">
    <property type="entry name" value="INT_Rci_Hp1_C"/>
    <property type="match status" value="1"/>
</dbReference>
<dbReference type="Proteomes" id="UP001157167">
    <property type="component" value="Unassembled WGS sequence"/>
</dbReference>
<keyword evidence="4" id="KW-0233">DNA recombination</keyword>
<keyword evidence="3" id="KW-0238">DNA-binding</keyword>
<feature type="region of interest" description="Disordered" evidence="5">
    <location>
        <begin position="14"/>
        <end position="76"/>
    </location>
</feature>
<name>A0ABQ6F8A8_9RHOO</name>
<dbReference type="InterPro" id="IPR050808">
    <property type="entry name" value="Phage_Integrase"/>
</dbReference>
<dbReference type="InterPro" id="IPR011010">
    <property type="entry name" value="DNA_brk_join_enz"/>
</dbReference>
<evidence type="ECO:0000256" key="2">
    <source>
        <dbReference type="ARBA" id="ARBA00022908"/>
    </source>
</evidence>
<dbReference type="Gene3D" id="1.10.443.10">
    <property type="entry name" value="Intergrase catalytic core"/>
    <property type="match status" value="1"/>
</dbReference>
<dbReference type="Gene3D" id="3.30.160.390">
    <property type="entry name" value="Integrase, DNA-binding domain"/>
    <property type="match status" value="1"/>
</dbReference>
<protein>
    <recommendedName>
        <fullName evidence="6">Tyr recombinase domain-containing protein</fullName>
    </recommendedName>
</protein>
<reference evidence="8" key="1">
    <citation type="journal article" date="2019" name="Int. J. Syst. Evol. Microbiol.">
        <title>The Global Catalogue of Microorganisms (GCM) 10K type strain sequencing project: providing services to taxonomists for standard genome sequencing and annotation.</title>
        <authorList>
            <consortium name="The Broad Institute Genomics Platform"/>
            <consortium name="The Broad Institute Genome Sequencing Center for Infectious Disease"/>
            <person name="Wu L."/>
            <person name="Ma J."/>
        </authorList>
    </citation>
    <scope>NUCLEOTIDE SEQUENCE [LARGE SCALE GENOMIC DNA]</scope>
    <source>
        <strain evidence="8">NBRC 102407</strain>
    </source>
</reference>
<evidence type="ECO:0000256" key="1">
    <source>
        <dbReference type="ARBA" id="ARBA00008857"/>
    </source>
</evidence>
<feature type="domain" description="Tyr recombinase" evidence="6">
    <location>
        <begin position="246"/>
        <end position="422"/>
    </location>
</feature>
<dbReference type="InterPro" id="IPR002104">
    <property type="entry name" value="Integrase_catalytic"/>
</dbReference>
<evidence type="ECO:0000256" key="3">
    <source>
        <dbReference type="ARBA" id="ARBA00023125"/>
    </source>
</evidence>
<keyword evidence="8" id="KW-1185">Reference proteome</keyword>
<evidence type="ECO:0000313" key="7">
    <source>
        <dbReference type="EMBL" id="GLT21494.1"/>
    </source>
</evidence>
<comment type="caution">
    <text evidence="7">The sequence shown here is derived from an EMBL/GenBank/DDBJ whole genome shotgun (WGS) entry which is preliminary data.</text>
</comment>
<dbReference type="InterPro" id="IPR010998">
    <property type="entry name" value="Integrase_recombinase_N"/>
</dbReference>
<evidence type="ECO:0000256" key="4">
    <source>
        <dbReference type="ARBA" id="ARBA00023172"/>
    </source>
</evidence>